<organism evidence="2 3">
    <name type="scientific">Mammaliicoccus fleurettii</name>
    <dbReference type="NCBI Taxonomy" id="150056"/>
    <lineage>
        <taxon>Bacteria</taxon>
        <taxon>Bacillati</taxon>
        <taxon>Bacillota</taxon>
        <taxon>Bacilli</taxon>
        <taxon>Bacillales</taxon>
        <taxon>Staphylococcaceae</taxon>
        <taxon>Mammaliicoccus</taxon>
    </lineage>
</organism>
<evidence type="ECO:0000256" key="1">
    <source>
        <dbReference type="SAM" id="MobiDB-lite"/>
    </source>
</evidence>
<accession>A0ABS5MQ77</accession>
<feature type="compositionally biased region" description="Basic and acidic residues" evidence="1">
    <location>
        <begin position="29"/>
        <end position="47"/>
    </location>
</feature>
<gene>
    <name evidence="2" type="ORF">JJQ58_11455</name>
</gene>
<evidence type="ECO:0000313" key="2">
    <source>
        <dbReference type="EMBL" id="MBS3698083.1"/>
    </source>
</evidence>
<name>A0ABS5MQ77_9STAP</name>
<comment type="caution">
    <text evidence="2">The sequence shown here is derived from an EMBL/GenBank/DDBJ whole genome shotgun (WGS) entry which is preliminary data.</text>
</comment>
<protein>
    <submittedName>
        <fullName evidence="2">Uncharacterized protein</fullName>
    </submittedName>
</protein>
<dbReference type="Proteomes" id="UP000681586">
    <property type="component" value="Unassembled WGS sequence"/>
</dbReference>
<feature type="region of interest" description="Disordered" evidence="1">
    <location>
        <begin position="25"/>
        <end position="59"/>
    </location>
</feature>
<proteinExistence type="predicted"/>
<keyword evidence="3" id="KW-1185">Reference proteome</keyword>
<reference evidence="2 3" key="1">
    <citation type="submission" date="2021-05" db="EMBL/GenBank/DDBJ databases">
        <title>Staphylococcus fleurettii isolated from lake water in First Nation community in Manitoba, Canada.</title>
        <authorList>
            <person name="Bashar S."/>
            <person name="Murdock A."/>
            <person name="Patidar R."/>
            <person name="Golding G."/>
            <person name="Farenhorst A."/>
            <person name="Kumar A."/>
        </authorList>
    </citation>
    <scope>NUCLEOTIDE SEQUENCE [LARGE SCALE GENOMIC DNA]</scope>
    <source>
        <strain evidence="2 3">SF002</strain>
    </source>
</reference>
<evidence type="ECO:0000313" key="3">
    <source>
        <dbReference type="Proteomes" id="UP000681586"/>
    </source>
</evidence>
<dbReference type="RefSeq" id="WP_203154150.1">
    <property type="nucleotide sequence ID" value="NZ_JAEPSA010000026.1"/>
</dbReference>
<feature type="region of interest" description="Disordered" evidence="1">
    <location>
        <begin position="91"/>
        <end position="112"/>
    </location>
</feature>
<dbReference type="EMBL" id="JAGXBM010000024">
    <property type="protein sequence ID" value="MBS3698083.1"/>
    <property type="molecule type" value="Genomic_DNA"/>
</dbReference>
<sequence>MKNIILVVFIFCLTIFSAYFMITSDSEPDDKKDKKQEKTEQTKKSSNDKSINIKTQEDLEKVINSEKDEQTKMNAYNQAIDKDILPKSKHYQDAESAYKESVDLKKNENKEK</sequence>